<dbReference type="InterPro" id="IPR002634">
    <property type="entry name" value="BolA"/>
</dbReference>
<evidence type="ECO:0000256" key="1">
    <source>
        <dbReference type="ARBA" id="ARBA00005578"/>
    </source>
</evidence>
<dbReference type="PANTHER" id="PTHR46229">
    <property type="entry name" value="BOLA TRANSCRIPTION REGULATOR"/>
    <property type="match status" value="1"/>
</dbReference>
<keyword evidence="3" id="KW-0132">Cell division</keyword>
<dbReference type="SUPFAM" id="SSF82657">
    <property type="entry name" value="BolA-like"/>
    <property type="match status" value="1"/>
</dbReference>
<comment type="caution">
    <text evidence="3">The sequence shown here is derived from an EMBL/GenBank/DDBJ whole genome shotgun (WGS) entry which is preliminary data.</text>
</comment>
<reference evidence="3" key="1">
    <citation type="submission" date="2021-04" db="EMBL/GenBank/DDBJ databases">
        <authorList>
            <person name="Hornung B."/>
        </authorList>
    </citation>
    <scope>NUCLEOTIDE SEQUENCE</scope>
    <source>
        <strain evidence="3">G5G6</strain>
    </source>
</reference>
<gene>
    <name evidence="3" type="ORF">GTOL_12138</name>
</gene>
<comment type="similarity">
    <text evidence="1 2">Belongs to the BolA/IbaG family.</text>
</comment>
<keyword evidence="3" id="KW-0131">Cell cycle</keyword>
<dbReference type="AlphaFoldDB" id="A0A916J5E9"/>
<evidence type="ECO:0000313" key="3">
    <source>
        <dbReference type="EMBL" id="CAG4884255.1"/>
    </source>
</evidence>
<organism evidence="3 4">
    <name type="scientific">Georgfuchsia toluolica</name>
    <dbReference type="NCBI Taxonomy" id="424218"/>
    <lineage>
        <taxon>Bacteria</taxon>
        <taxon>Pseudomonadati</taxon>
        <taxon>Pseudomonadota</taxon>
        <taxon>Betaproteobacteria</taxon>
        <taxon>Nitrosomonadales</taxon>
        <taxon>Sterolibacteriaceae</taxon>
        <taxon>Georgfuchsia</taxon>
    </lineage>
</organism>
<dbReference type="PANTHER" id="PTHR46229:SF2">
    <property type="entry name" value="BOLA-LIKE PROTEIN 1"/>
    <property type="match status" value="1"/>
</dbReference>
<protein>
    <submittedName>
        <fullName evidence="3">Cell division protein BolA</fullName>
    </submittedName>
</protein>
<dbReference type="InterPro" id="IPR036065">
    <property type="entry name" value="BolA-like_sf"/>
</dbReference>
<accession>A0A916J5E9</accession>
<proteinExistence type="inferred from homology"/>
<name>A0A916J5E9_9PROT</name>
<dbReference type="Gene3D" id="3.30.300.90">
    <property type="entry name" value="BolA-like"/>
    <property type="match status" value="1"/>
</dbReference>
<dbReference type="GO" id="GO:0051301">
    <property type="term" value="P:cell division"/>
    <property type="evidence" value="ECO:0007669"/>
    <property type="project" value="UniProtKB-KW"/>
</dbReference>
<keyword evidence="4" id="KW-1185">Reference proteome</keyword>
<sequence length="81" mass="9123">MLDPKQIEQWVAAGLGCEHLAVKGDGQHFEALIVSAEFEGLNRVQRQQRVYQTVLHKLNSGELHALSLQTLTPDEWKTTRG</sequence>
<evidence type="ECO:0000313" key="4">
    <source>
        <dbReference type="Proteomes" id="UP000742786"/>
    </source>
</evidence>
<dbReference type="Proteomes" id="UP000742786">
    <property type="component" value="Unassembled WGS sequence"/>
</dbReference>
<dbReference type="RefSeq" id="WP_220636122.1">
    <property type="nucleotide sequence ID" value="NZ_CAJQUM010000001.1"/>
</dbReference>
<dbReference type="InterPro" id="IPR050961">
    <property type="entry name" value="BolA/IbaG_stress_morph_reg"/>
</dbReference>
<dbReference type="EMBL" id="CAJQUM010000001">
    <property type="protein sequence ID" value="CAG4884255.1"/>
    <property type="molecule type" value="Genomic_DNA"/>
</dbReference>
<dbReference type="Pfam" id="PF01722">
    <property type="entry name" value="BolA"/>
    <property type="match status" value="1"/>
</dbReference>
<evidence type="ECO:0000256" key="2">
    <source>
        <dbReference type="RuleBase" id="RU003860"/>
    </source>
</evidence>